<dbReference type="Gene3D" id="1.10.150.130">
    <property type="match status" value="1"/>
</dbReference>
<reference evidence="9 10" key="1">
    <citation type="submission" date="2017-09" db="EMBL/GenBank/DDBJ databases">
        <title>High-quality draft genome sequence of Butyrivibrio fibrisolvens INBov1, isolated from cow rumen.</title>
        <authorList>
            <person name="Rodriguez Hernaez J."/>
            <person name="Rivarola M."/>
            <person name="Paniego N."/>
            <person name="Cravero S."/>
            <person name="Ceron Cucchi M."/>
            <person name="Martinez M.C."/>
        </authorList>
    </citation>
    <scope>NUCLEOTIDE SEQUENCE [LARGE SCALE GENOMIC DNA]</scope>
    <source>
        <strain evidence="9 10">INBov1</strain>
    </source>
</reference>
<dbReference type="PANTHER" id="PTHR30349:SF41">
    <property type="entry name" value="INTEGRASE_RECOMBINASE PROTEIN MJ0367-RELATED"/>
    <property type="match status" value="1"/>
</dbReference>
<feature type="domain" description="Core-binding (CB)" evidence="8">
    <location>
        <begin position="6"/>
        <end position="98"/>
    </location>
</feature>
<proteinExistence type="inferred from homology"/>
<dbReference type="Gene3D" id="1.10.443.10">
    <property type="entry name" value="Intergrase catalytic core"/>
    <property type="match status" value="1"/>
</dbReference>
<dbReference type="InterPro" id="IPR004107">
    <property type="entry name" value="Integrase_SAM-like_N"/>
</dbReference>
<evidence type="ECO:0008006" key="11">
    <source>
        <dbReference type="Google" id="ProtNLM"/>
    </source>
</evidence>
<evidence type="ECO:0000256" key="2">
    <source>
        <dbReference type="ARBA" id="ARBA00008857"/>
    </source>
</evidence>
<dbReference type="GO" id="GO:0015074">
    <property type="term" value="P:DNA integration"/>
    <property type="evidence" value="ECO:0007669"/>
    <property type="project" value="UniProtKB-KW"/>
</dbReference>
<name>A0A317G6B3_BUTFI</name>
<evidence type="ECO:0000256" key="5">
    <source>
        <dbReference type="ARBA" id="ARBA00023172"/>
    </source>
</evidence>
<dbReference type="PROSITE" id="PS51900">
    <property type="entry name" value="CB"/>
    <property type="match status" value="1"/>
</dbReference>
<evidence type="ECO:0000313" key="9">
    <source>
        <dbReference type="EMBL" id="PWT29127.1"/>
    </source>
</evidence>
<dbReference type="AlphaFoldDB" id="A0A317G6B3"/>
<keyword evidence="5" id="KW-0233">DNA recombination</keyword>
<dbReference type="SUPFAM" id="SSF56349">
    <property type="entry name" value="DNA breaking-rejoining enzymes"/>
    <property type="match status" value="1"/>
</dbReference>
<dbReference type="PANTHER" id="PTHR30349">
    <property type="entry name" value="PHAGE INTEGRASE-RELATED"/>
    <property type="match status" value="1"/>
</dbReference>
<evidence type="ECO:0000256" key="4">
    <source>
        <dbReference type="ARBA" id="ARBA00023125"/>
    </source>
</evidence>
<gene>
    <name evidence="9" type="ORF">CPT75_19450</name>
</gene>
<sequence length="337" mass="38838">MNSTTTDFACLISEFLTEYLPMQRNYSKNTVLSYRDALKLLVVFIADTKGIRLTDFTTKQFDRPLIVEFLEWLRNRGVSVSTSNQRLAAIKAFAEYAGCQSIEYMAPLQMVQNIKSKKTSSKEIVFLSVEQTAKLINQPDLNTRTGLRHRTVMTLLYDSGCRVQELCDIRIRDVYTGSNPTVRLHGKGNKHRTVTISEKTATLVSEYIRRQRNTALEDEPLIINRTHEKLSRDGVNYIIRKYVSEIRRAEPSFPEKVHAHGFRHSKAMHMLAAGINIVYIRDFLGHEDISTTMIYSRADNRLKNEAINKLAPKVTEDVNYQDWTKDQDLLSFLNSFK</sequence>
<evidence type="ECO:0000256" key="6">
    <source>
        <dbReference type="PROSITE-ProRule" id="PRU01248"/>
    </source>
</evidence>
<dbReference type="Pfam" id="PF00589">
    <property type="entry name" value="Phage_integrase"/>
    <property type="match status" value="1"/>
</dbReference>
<comment type="function">
    <text evidence="1">Site-specific tyrosine recombinase, which acts by catalyzing the cutting and rejoining of the recombining DNA molecules.</text>
</comment>
<comment type="caution">
    <text evidence="9">The sequence shown here is derived from an EMBL/GenBank/DDBJ whole genome shotgun (WGS) entry which is preliminary data.</text>
</comment>
<keyword evidence="3" id="KW-0229">DNA integration</keyword>
<evidence type="ECO:0000256" key="1">
    <source>
        <dbReference type="ARBA" id="ARBA00003283"/>
    </source>
</evidence>
<dbReference type="Pfam" id="PF02899">
    <property type="entry name" value="Phage_int_SAM_1"/>
    <property type="match status" value="1"/>
</dbReference>
<evidence type="ECO:0000259" key="7">
    <source>
        <dbReference type="PROSITE" id="PS51898"/>
    </source>
</evidence>
<protein>
    <recommendedName>
        <fullName evidence="11">Integrase</fullName>
    </recommendedName>
</protein>
<dbReference type="PROSITE" id="PS51898">
    <property type="entry name" value="TYR_RECOMBINASE"/>
    <property type="match status" value="1"/>
</dbReference>
<keyword evidence="4 6" id="KW-0238">DNA-binding</keyword>
<dbReference type="InterPro" id="IPR013762">
    <property type="entry name" value="Integrase-like_cat_sf"/>
</dbReference>
<dbReference type="GO" id="GO:0006310">
    <property type="term" value="P:DNA recombination"/>
    <property type="evidence" value="ECO:0007669"/>
    <property type="project" value="UniProtKB-KW"/>
</dbReference>
<comment type="similarity">
    <text evidence="2">Belongs to the 'phage' integrase family.</text>
</comment>
<dbReference type="InterPro" id="IPR002104">
    <property type="entry name" value="Integrase_catalytic"/>
</dbReference>
<feature type="domain" description="Tyr recombinase" evidence="7">
    <location>
        <begin position="122"/>
        <end position="308"/>
    </location>
</feature>
<keyword evidence="10" id="KW-1185">Reference proteome</keyword>
<dbReference type="GO" id="GO:0003677">
    <property type="term" value="F:DNA binding"/>
    <property type="evidence" value="ECO:0007669"/>
    <property type="project" value="UniProtKB-UniRule"/>
</dbReference>
<dbReference type="RefSeq" id="WP_110074106.1">
    <property type="nucleotide sequence ID" value="NZ_CM009896.1"/>
</dbReference>
<evidence type="ECO:0000259" key="8">
    <source>
        <dbReference type="PROSITE" id="PS51900"/>
    </source>
</evidence>
<accession>A0A317G6B3</accession>
<evidence type="ECO:0000313" key="10">
    <source>
        <dbReference type="Proteomes" id="UP000245488"/>
    </source>
</evidence>
<dbReference type="InterPro" id="IPR011010">
    <property type="entry name" value="DNA_brk_join_enz"/>
</dbReference>
<dbReference type="InterPro" id="IPR010998">
    <property type="entry name" value="Integrase_recombinase_N"/>
</dbReference>
<evidence type="ECO:0000256" key="3">
    <source>
        <dbReference type="ARBA" id="ARBA00022908"/>
    </source>
</evidence>
<dbReference type="InterPro" id="IPR050090">
    <property type="entry name" value="Tyrosine_recombinase_XerCD"/>
</dbReference>
<dbReference type="InterPro" id="IPR044068">
    <property type="entry name" value="CB"/>
</dbReference>
<dbReference type="Proteomes" id="UP000245488">
    <property type="component" value="Chromosome"/>
</dbReference>
<organism evidence="9 10">
    <name type="scientific">Butyrivibrio fibrisolvens</name>
    <dbReference type="NCBI Taxonomy" id="831"/>
    <lineage>
        <taxon>Bacteria</taxon>
        <taxon>Bacillati</taxon>
        <taxon>Bacillota</taxon>
        <taxon>Clostridia</taxon>
        <taxon>Lachnospirales</taxon>
        <taxon>Lachnospiraceae</taxon>
        <taxon>Butyrivibrio</taxon>
    </lineage>
</organism>
<dbReference type="EMBL" id="NXNG01000001">
    <property type="protein sequence ID" value="PWT29127.1"/>
    <property type="molecule type" value="Genomic_DNA"/>
</dbReference>